<dbReference type="Proteomes" id="UP001589890">
    <property type="component" value="Unassembled WGS sequence"/>
</dbReference>
<sequence length="241" mass="26288">MHAQNHFAGQAQVFARYAGLNQIHPPRIRGRLQFDYADLGPAAPLEWHFGWSDSARRRGKALGRRHQFTIGAAWLYLLELAPATGSTPRSGTLWFPTGDPERLIREIKATETGPVTVCLDPSAPAATRAAYERAGFSLLEYAATEPVDYDRPGGGPMTTLLAAFRKHERVASDVASTPVLYGIAAGCEPAVYGGTTPATGVLAGPKIDLTSAREIADHELGRAWMVPPGELRRLFDWRERV</sequence>
<gene>
    <name evidence="1" type="ORF">ACFFGN_26640</name>
</gene>
<accession>A0ABV6QSS0</accession>
<dbReference type="EMBL" id="JBHLTC010000035">
    <property type="protein sequence ID" value="MFC0627680.1"/>
    <property type="molecule type" value="Genomic_DNA"/>
</dbReference>
<reference evidence="1 2" key="1">
    <citation type="submission" date="2024-09" db="EMBL/GenBank/DDBJ databases">
        <authorList>
            <person name="Sun Q."/>
            <person name="Mori K."/>
        </authorList>
    </citation>
    <scope>NUCLEOTIDE SEQUENCE [LARGE SCALE GENOMIC DNA]</scope>
    <source>
        <strain evidence="1 2">CGMCC 1.15906</strain>
    </source>
</reference>
<evidence type="ECO:0000313" key="2">
    <source>
        <dbReference type="Proteomes" id="UP001589890"/>
    </source>
</evidence>
<protein>
    <submittedName>
        <fullName evidence="1">Uncharacterized protein</fullName>
    </submittedName>
</protein>
<keyword evidence="2" id="KW-1185">Reference proteome</keyword>
<proteinExistence type="predicted"/>
<organism evidence="1 2">
    <name type="scientific">Kribbella deserti</name>
    <dbReference type="NCBI Taxonomy" id="1926257"/>
    <lineage>
        <taxon>Bacteria</taxon>
        <taxon>Bacillati</taxon>
        <taxon>Actinomycetota</taxon>
        <taxon>Actinomycetes</taxon>
        <taxon>Propionibacteriales</taxon>
        <taxon>Kribbellaceae</taxon>
        <taxon>Kribbella</taxon>
    </lineage>
</organism>
<name>A0ABV6QSS0_9ACTN</name>
<comment type="caution">
    <text evidence="1">The sequence shown here is derived from an EMBL/GenBank/DDBJ whole genome shotgun (WGS) entry which is preliminary data.</text>
</comment>
<dbReference type="RefSeq" id="WP_380052708.1">
    <property type="nucleotide sequence ID" value="NZ_JBHLTC010000035.1"/>
</dbReference>
<evidence type="ECO:0000313" key="1">
    <source>
        <dbReference type="EMBL" id="MFC0627680.1"/>
    </source>
</evidence>